<dbReference type="InterPro" id="IPR015500">
    <property type="entry name" value="Peptidase_S8_subtilisin-rel"/>
</dbReference>
<evidence type="ECO:0000256" key="7">
    <source>
        <dbReference type="SAM" id="MobiDB-lite"/>
    </source>
</evidence>
<accession>A0A3D8STA0</accession>
<evidence type="ECO:0000313" key="10">
    <source>
        <dbReference type="EMBL" id="RDW89522.1"/>
    </source>
</evidence>
<dbReference type="GO" id="GO:0004252">
    <property type="term" value="F:serine-type endopeptidase activity"/>
    <property type="evidence" value="ECO:0007669"/>
    <property type="project" value="UniProtKB-UniRule"/>
</dbReference>
<feature type="active site" description="Charge relay system" evidence="5">
    <location>
        <position position="739"/>
    </location>
</feature>
<dbReference type="InterPro" id="IPR050131">
    <property type="entry name" value="Peptidase_S8_subtilisin-like"/>
</dbReference>
<evidence type="ECO:0000256" key="3">
    <source>
        <dbReference type="ARBA" id="ARBA00022801"/>
    </source>
</evidence>
<keyword evidence="2 5" id="KW-0645">Protease</keyword>
<feature type="region of interest" description="Disordered" evidence="7">
    <location>
        <begin position="560"/>
        <end position="583"/>
    </location>
</feature>
<dbReference type="PANTHER" id="PTHR43806">
    <property type="entry name" value="PEPTIDASE S8"/>
    <property type="match status" value="1"/>
</dbReference>
<dbReference type="InterPro" id="IPR036852">
    <property type="entry name" value="Peptidase_S8/S53_dom_sf"/>
</dbReference>
<evidence type="ECO:0000259" key="8">
    <source>
        <dbReference type="Pfam" id="PF00082"/>
    </source>
</evidence>
<feature type="compositionally biased region" description="Polar residues" evidence="7">
    <location>
        <begin position="33"/>
        <end position="42"/>
    </location>
</feature>
<dbReference type="AlphaFoldDB" id="A0A3D8STA0"/>
<name>A0A3D8STA0_9HELO</name>
<evidence type="ECO:0000259" key="9">
    <source>
        <dbReference type="Pfam" id="PF24476"/>
    </source>
</evidence>
<evidence type="ECO:0000256" key="2">
    <source>
        <dbReference type="ARBA" id="ARBA00022670"/>
    </source>
</evidence>
<keyword evidence="3 5" id="KW-0378">Hydrolase</keyword>
<dbReference type="InterPro" id="IPR023827">
    <property type="entry name" value="Peptidase_S8_Asp-AS"/>
</dbReference>
<feature type="active site" description="Charge relay system" evidence="5">
    <location>
        <position position="906"/>
    </location>
</feature>
<dbReference type="InterPro" id="IPR056002">
    <property type="entry name" value="DUF7580"/>
</dbReference>
<dbReference type="PROSITE" id="PS00136">
    <property type="entry name" value="SUBTILASE_ASP"/>
    <property type="match status" value="1"/>
</dbReference>
<dbReference type="OrthoDB" id="206201at2759"/>
<dbReference type="PROSITE" id="PS00138">
    <property type="entry name" value="SUBTILASE_SER"/>
    <property type="match status" value="1"/>
</dbReference>
<dbReference type="InterPro" id="IPR000209">
    <property type="entry name" value="Peptidase_S8/S53_dom"/>
</dbReference>
<comment type="caution">
    <text evidence="10">The sequence shown here is derived from an EMBL/GenBank/DDBJ whole genome shotgun (WGS) entry which is preliminary data.</text>
</comment>
<feature type="domain" description="Peptidase S8/S53" evidence="8">
    <location>
        <begin position="692"/>
        <end position="921"/>
    </location>
</feature>
<evidence type="ECO:0000256" key="5">
    <source>
        <dbReference type="PROSITE-ProRule" id="PRU01240"/>
    </source>
</evidence>
<evidence type="ECO:0000256" key="4">
    <source>
        <dbReference type="ARBA" id="ARBA00022825"/>
    </source>
</evidence>
<dbReference type="InterPro" id="IPR023828">
    <property type="entry name" value="Peptidase_S8_Ser-AS"/>
</dbReference>
<dbReference type="EMBL" id="PDLM01000001">
    <property type="protein sequence ID" value="RDW89522.1"/>
    <property type="molecule type" value="Genomic_DNA"/>
</dbReference>
<proteinExistence type="inferred from homology"/>
<dbReference type="STRING" id="1849047.A0A3D8STA0"/>
<feature type="region of interest" description="Disordered" evidence="7">
    <location>
        <begin position="603"/>
        <end position="667"/>
    </location>
</feature>
<evidence type="ECO:0000256" key="6">
    <source>
        <dbReference type="RuleBase" id="RU003355"/>
    </source>
</evidence>
<feature type="domain" description="DUF7580" evidence="9">
    <location>
        <begin position="199"/>
        <end position="527"/>
    </location>
</feature>
<dbReference type="GO" id="GO:0006508">
    <property type="term" value="P:proteolysis"/>
    <property type="evidence" value="ECO:0007669"/>
    <property type="project" value="UniProtKB-KW"/>
</dbReference>
<dbReference type="PROSITE" id="PS51892">
    <property type="entry name" value="SUBTILASE"/>
    <property type="match status" value="1"/>
</dbReference>
<reference evidence="10 11" key="1">
    <citation type="journal article" date="2018" name="IMA Fungus">
        <title>IMA Genome-F 9: Draft genome sequence of Annulohypoxylon stygium, Aspergillus mulundensis, Berkeleyomyces basicola (syn. Thielaviopsis basicola), Ceratocystis smalleyi, two Cercospora beticola strains, Coleophoma cylindrospora, Fusarium fracticaudum, Phialophora cf. hyalina, and Morchella septimelata.</title>
        <authorList>
            <person name="Wingfield B.D."/>
            <person name="Bills G.F."/>
            <person name="Dong Y."/>
            <person name="Huang W."/>
            <person name="Nel W.J."/>
            <person name="Swalarsk-Parry B.S."/>
            <person name="Vaghefi N."/>
            <person name="Wilken P.M."/>
            <person name="An Z."/>
            <person name="de Beer Z.W."/>
            <person name="De Vos L."/>
            <person name="Chen L."/>
            <person name="Duong T.A."/>
            <person name="Gao Y."/>
            <person name="Hammerbacher A."/>
            <person name="Kikkert J.R."/>
            <person name="Li Y."/>
            <person name="Li H."/>
            <person name="Li K."/>
            <person name="Li Q."/>
            <person name="Liu X."/>
            <person name="Ma X."/>
            <person name="Naidoo K."/>
            <person name="Pethybridge S.J."/>
            <person name="Sun J."/>
            <person name="Steenkamp E.T."/>
            <person name="van der Nest M.A."/>
            <person name="van Wyk S."/>
            <person name="Wingfield M.J."/>
            <person name="Xiong C."/>
            <person name="Yue Q."/>
            <person name="Zhang X."/>
        </authorList>
    </citation>
    <scope>NUCLEOTIDE SEQUENCE [LARGE SCALE GENOMIC DNA]</scope>
    <source>
        <strain evidence="10 11">BP6252</strain>
    </source>
</reference>
<feature type="active site" description="Charge relay system" evidence="5">
    <location>
        <position position="699"/>
    </location>
</feature>
<protein>
    <submittedName>
        <fullName evidence="10">Uncharacterized protein</fullName>
    </submittedName>
</protein>
<comment type="similarity">
    <text evidence="1 5 6">Belongs to the peptidase S8 family.</text>
</comment>
<keyword evidence="4 5" id="KW-0720">Serine protease</keyword>
<dbReference type="Pfam" id="PF00082">
    <property type="entry name" value="Peptidase_S8"/>
    <property type="match status" value="1"/>
</dbReference>
<keyword evidence="11" id="KW-1185">Reference proteome</keyword>
<gene>
    <name evidence="10" type="ORF">BP6252_01554</name>
</gene>
<dbReference type="SUPFAM" id="SSF52743">
    <property type="entry name" value="Subtilisin-like"/>
    <property type="match status" value="1"/>
</dbReference>
<evidence type="ECO:0000313" key="11">
    <source>
        <dbReference type="Proteomes" id="UP000256645"/>
    </source>
</evidence>
<dbReference type="PANTHER" id="PTHR43806:SF58">
    <property type="entry name" value="ALKALINE PROTEASE 1-RELATED"/>
    <property type="match status" value="1"/>
</dbReference>
<sequence>MDPNDKYYLKLWKAFRQHRNKFPCDPEHVAQPRSASTSSSERQLARSRERFETGFLIILQNSNLDDEDGDIIHQLYPGKSPQILQCLGELMRRLDKIVNNGFRPSRALVVDRSRFQPRGDCTGLEGLLQLIGVSAGPFELASGSSKSVFKINSGNAKNAGTAVTKLKNILGPIQIAMPPPATPVFTPKKSSAVVSWIQSFDKEYGRFLQRVLDSFESAFKKCDAESHEMFIQLVDEVSRDIPIPEDGLDIFLNCKKTQSGAWQNIRCHSSQSQTNTRRKTICEMIDTSLTRREGLRVTVEDSNKSASPFAKILQELKQPSLHPDEGCKNLGCLIAEKEAFCDPKVSTPAFNFKERKTLIAKLAINLLVFSSFKHTSKSWDGRSVTFLCSSREDLPRKSPYVSCAIGHDSRDHFCPEDDAARVDYLTQFAKLLLEIEYSMVFQGDFSHDNSYGHGILQEFHERSEVYGRDGSEHFLKAISACLQFDMEYRRTKAQAELTHCDRDVDYEIFSKLIRTQIVYNLLKDLQQFKESVTKRDRSSLLHEPDDVVLTTSTRLRQTGATVRFDSINGQTDGGSSRESRGSLLPRKSSDMFVRFDTITERRECSMSRESSKSPLARRRNDASAPQQSSMPRVPQRNFGSLEGDMIGSLFPGSRSSPDSQRPESAESAKAWFGELDHFISRMKLGRRRDSDRIRVAVLDTGLDEEHAAIQGRLQLHDSTICGRRSFIDHTPNIIDAVGHGTAVCDILLRVAKVDLFVAKISETANFDSDTPQRVAKAIEFATSEKDWNVNIMVLSFGFEKADTAIQKAVNEAHSKGKIIFAAASNSAHLHQVHKRVSFPARMESSGAVISIRSVTGRNILSNFSPRPVPSSPDRNFMTLGEGIKAAWSSTSSLGQPNPIKYVSGTSFATPLAAGIAACVLDFSIQEDFDNGSKAKVEEMHRDTLWTCSGIRKIFEYMADTSAAENYRIILPAQLFNPSDKVTDAHYSRKIEDLMVLVDEGK</sequence>
<dbReference type="Gene3D" id="3.40.50.200">
    <property type="entry name" value="Peptidase S8/S53 domain"/>
    <property type="match status" value="1"/>
</dbReference>
<dbReference type="PRINTS" id="PR00723">
    <property type="entry name" value="SUBTILISIN"/>
</dbReference>
<evidence type="ECO:0000256" key="1">
    <source>
        <dbReference type="ARBA" id="ARBA00011073"/>
    </source>
</evidence>
<organism evidence="10 11">
    <name type="scientific">Coleophoma cylindrospora</name>
    <dbReference type="NCBI Taxonomy" id="1849047"/>
    <lineage>
        <taxon>Eukaryota</taxon>
        <taxon>Fungi</taxon>
        <taxon>Dikarya</taxon>
        <taxon>Ascomycota</taxon>
        <taxon>Pezizomycotina</taxon>
        <taxon>Leotiomycetes</taxon>
        <taxon>Helotiales</taxon>
        <taxon>Dermateaceae</taxon>
        <taxon>Coleophoma</taxon>
    </lineage>
</organism>
<dbReference type="Proteomes" id="UP000256645">
    <property type="component" value="Unassembled WGS sequence"/>
</dbReference>
<dbReference type="Pfam" id="PF24476">
    <property type="entry name" value="DUF7580"/>
    <property type="match status" value="1"/>
</dbReference>
<feature type="region of interest" description="Disordered" evidence="7">
    <location>
        <begin position="23"/>
        <end position="44"/>
    </location>
</feature>